<dbReference type="Pfam" id="PF07714">
    <property type="entry name" value="PK_Tyr_Ser-Thr"/>
    <property type="match status" value="1"/>
</dbReference>
<keyword evidence="11" id="KW-1133">Transmembrane helix</keyword>
<keyword evidence="3 8" id="KW-0547">Nucleotide-binding</keyword>
<dbReference type="Gene3D" id="1.10.510.10">
    <property type="entry name" value="Transferase(Phosphotransferase) domain 1"/>
    <property type="match status" value="1"/>
</dbReference>
<evidence type="ECO:0000313" key="13">
    <source>
        <dbReference type="EMBL" id="CAI9742216.1"/>
    </source>
</evidence>
<dbReference type="PANTHER" id="PTHR24416:SF619">
    <property type="entry name" value="TYROSINE-PROTEIN KINASE TRANSMEMBRANE RECEPTOR ROR-LIKE PROTEIN"/>
    <property type="match status" value="1"/>
</dbReference>
<evidence type="ECO:0000256" key="2">
    <source>
        <dbReference type="ARBA" id="ARBA00022679"/>
    </source>
</evidence>
<evidence type="ECO:0000313" key="14">
    <source>
        <dbReference type="Proteomes" id="UP001162480"/>
    </source>
</evidence>
<evidence type="ECO:0000256" key="10">
    <source>
        <dbReference type="SAM" id="MobiDB-lite"/>
    </source>
</evidence>
<dbReference type="GO" id="GO:0005886">
    <property type="term" value="C:plasma membrane"/>
    <property type="evidence" value="ECO:0007669"/>
    <property type="project" value="TreeGrafter"/>
</dbReference>
<feature type="region of interest" description="Disordered" evidence="10">
    <location>
        <begin position="1"/>
        <end position="44"/>
    </location>
</feature>
<reference evidence="13" key="1">
    <citation type="submission" date="2023-08" db="EMBL/GenBank/DDBJ databases">
        <authorList>
            <person name="Alioto T."/>
            <person name="Alioto T."/>
            <person name="Gomez Garrido J."/>
        </authorList>
    </citation>
    <scope>NUCLEOTIDE SEQUENCE</scope>
</reference>
<dbReference type="GO" id="GO:0043235">
    <property type="term" value="C:receptor complex"/>
    <property type="evidence" value="ECO:0007669"/>
    <property type="project" value="TreeGrafter"/>
</dbReference>
<name>A0AA36BX13_OCTVU</name>
<dbReference type="GO" id="GO:0010976">
    <property type="term" value="P:positive regulation of neuron projection development"/>
    <property type="evidence" value="ECO:0007669"/>
    <property type="project" value="TreeGrafter"/>
</dbReference>
<evidence type="ECO:0000259" key="12">
    <source>
        <dbReference type="PROSITE" id="PS50011"/>
    </source>
</evidence>
<evidence type="ECO:0000256" key="7">
    <source>
        <dbReference type="ARBA" id="ARBA00051243"/>
    </source>
</evidence>
<accession>A0AA36BX13</accession>
<dbReference type="InterPro" id="IPR001245">
    <property type="entry name" value="Ser-Thr/Tyr_kinase_cat_dom"/>
</dbReference>
<evidence type="ECO:0000256" key="1">
    <source>
        <dbReference type="ARBA" id="ARBA00004167"/>
    </source>
</evidence>
<evidence type="ECO:0000256" key="3">
    <source>
        <dbReference type="ARBA" id="ARBA00022741"/>
    </source>
</evidence>
<dbReference type="EMBL" id="OX597840">
    <property type="protein sequence ID" value="CAI9742216.1"/>
    <property type="molecule type" value="Genomic_DNA"/>
</dbReference>
<dbReference type="PROSITE" id="PS00109">
    <property type="entry name" value="PROTEIN_KINASE_TYR"/>
    <property type="match status" value="1"/>
</dbReference>
<dbReference type="InterPro" id="IPR002011">
    <property type="entry name" value="Tyr_kinase_rcpt_2_CS"/>
</dbReference>
<dbReference type="GO" id="GO:0005030">
    <property type="term" value="F:neurotrophin receptor activity"/>
    <property type="evidence" value="ECO:0007669"/>
    <property type="project" value="TreeGrafter"/>
</dbReference>
<dbReference type="InterPro" id="IPR008266">
    <property type="entry name" value="Tyr_kinase_AS"/>
</dbReference>
<keyword evidence="9" id="KW-0597">Phosphoprotein</keyword>
<feature type="binding site" evidence="8">
    <location>
        <position position="256"/>
    </location>
    <ligand>
        <name>ATP</name>
        <dbReference type="ChEBI" id="CHEBI:30616"/>
    </ligand>
</feature>
<gene>
    <name evidence="13" type="ORF">OCTVUL_1B000749</name>
</gene>
<dbReference type="Proteomes" id="UP001162480">
    <property type="component" value="Chromosome 27"/>
</dbReference>
<dbReference type="PROSITE" id="PS00239">
    <property type="entry name" value="RECEPTOR_TYR_KIN_II"/>
    <property type="match status" value="1"/>
</dbReference>
<dbReference type="InterPro" id="IPR020635">
    <property type="entry name" value="Tyr_kinase_cat_dom"/>
</dbReference>
<keyword evidence="4" id="KW-0418">Kinase</keyword>
<keyword evidence="5 8" id="KW-0067">ATP-binding</keyword>
<feature type="transmembrane region" description="Helical" evidence="11">
    <location>
        <begin position="138"/>
        <end position="163"/>
    </location>
</feature>
<comment type="similarity">
    <text evidence="9">Belongs to the protein kinase superfamily. Tyr protein kinase family. Insulin receptor subfamily.</text>
</comment>
<dbReference type="InterPro" id="IPR011009">
    <property type="entry name" value="Kinase-like_dom_sf"/>
</dbReference>
<evidence type="ECO:0000256" key="9">
    <source>
        <dbReference type="RuleBase" id="RU000312"/>
    </source>
</evidence>
<evidence type="ECO:0000256" key="8">
    <source>
        <dbReference type="PROSITE-ProRule" id="PRU10141"/>
    </source>
</evidence>
<organism evidence="13 14">
    <name type="scientific">Octopus vulgaris</name>
    <name type="common">Common octopus</name>
    <dbReference type="NCBI Taxonomy" id="6645"/>
    <lineage>
        <taxon>Eukaryota</taxon>
        <taxon>Metazoa</taxon>
        <taxon>Spiralia</taxon>
        <taxon>Lophotrochozoa</taxon>
        <taxon>Mollusca</taxon>
        <taxon>Cephalopoda</taxon>
        <taxon>Coleoidea</taxon>
        <taxon>Octopodiformes</taxon>
        <taxon>Octopoda</taxon>
        <taxon>Incirrata</taxon>
        <taxon>Octopodidae</taxon>
        <taxon>Octopus</taxon>
    </lineage>
</organism>
<protein>
    <recommendedName>
        <fullName evidence="9">Tyrosine-protein kinase receptor</fullName>
        <ecNumber evidence="9">2.7.10.1</ecNumber>
    </recommendedName>
</protein>
<sequence>MEKGLTYKNQNSMTANISRSQNDTIMADDSSNYNHNNNNNTEERRMSQQYNPGYTKGYSCDAHSCHVAVCRKNGNTTQCYCTQDLQWLNDTSPCQMSGLEHVPRPNSEVMTAKQIVELIRSDSNKLTEKNDPPEKHPLYYTLQITIPVVILGLIIILCLLLLLRKYHRKHYKVSNKSVLKSADSMQLFDRLNVINKNPNYLSSCSESLPNKKFCTKEIPLNSVKLLELVGEGAFGQVFRGEMFTSEDQPPTTVAVKVLKNDVSNKVKEDFEREVEITSSFDHDNILKLLGIIIHDIRETPYMVFEYMTHGDLAQVLRKNDPHVKIGETSVKLTKVELIDIATQIACGMNYLSSQHFVHRDLATRNCLVGDSLTVKISDFGMSRDIYTCDYYRIGGSRMLPVRWMAPESVKYGRFTSESDVWSYGVVLWEIFSYGKQPYFGHSNEEVVAFINSGITLEKPEWCPPTIYNIMSGCWKQDPRDRLTLKTIYKHLIDYSHSLIRNVHIQPSVDWDSERIYLI</sequence>
<keyword evidence="9 11" id="KW-0812">Transmembrane</keyword>
<dbReference type="FunFam" id="1.10.510.10:FF:000034">
    <property type="entry name" value="Tyrosine-protein kinase receptor"/>
    <property type="match status" value="1"/>
</dbReference>
<dbReference type="GO" id="GO:0004714">
    <property type="term" value="F:transmembrane receptor protein tyrosine kinase activity"/>
    <property type="evidence" value="ECO:0007669"/>
    <property type="project" value="UniProtKB-EC"/>
</dbReference>
<dbReference type="GO" id="GO:1990090">
    <property type="term" value="P:cellular response to nerve growth factor stimulus"/>
    <property type="evidence" value="ECO:0007669"/>
    <property type="project" value="TreeGrafter"/>
</dbReference>
<comment type="catalytic activity">
    <reaction evidence="7 9">
        <text>L-tyrosyl-[protein] + ATP = O-phospho-L-tyrosyl-[protein] + ADP + H(+)</text>
        <dbReference type="Rhea" id="RHEA:10596"/>
        <dbReference type="Rhea" id="RHEA-COMP:10136"/>
        <dbReference type="Rhea" id="RHEA-COMP:20101"/>
        <dbReference type="ChEBI" id="CHEBI:15378"/>
        <dbReference type="ChEBI" id="CHEBI:30616"/>
        <dbReference type="ChEBI" id="CHEBI:46858"/>
        <dbReference type="ChEBI" id="CHEBI:61978"/>
        <dbReference type="ChEBI" id="CHEBI:456216"/>
        <dbReference type="EC" id="2.7.10.1"/>
    </reaction>
</comment>
<keyword evidence="9" id="KW-0675">Receptor</keyword>
<dbReference type="EC" id="2.7.10.1" evidence="9"/>
<dbReference type="PROSITE" id="PS50011">
    <property type="entry name" value="PROTEIN_KINASE_DOM"/>
    <property type="match status" value="1"/>
</dbReference>
<dbReference type="SUPFAM" id="SSF56112">
    <property type="entry name" value="Protein kinase-like (PK-like)"/>
    <property type="match status" value="1"/>
</dbReference>
<dbReference type="Gene3D" id="3.30.200.20">
    <property type="entry name" value="Phosphorylase Kinase, domain 1"/>
    <property type="match status" value="1"/>
</dbReference>
<keyword evidence="11" id="KW-0472">Membrane</keyword>
<evidence type="ECO:0000256" key="4">
    <source>
        <dbReference type="ARBA" id="ARBA00022777"/>
    </source>
</evidence>
<dbReference type="InterPro" id="IPR050122">
    <property type="entry name" value="RTK"/>
</dbReference>
<proteinExistence type="inferred from homology"/>
<dbReference type="PROSITE" id="PS00107">
    <property type="entry name" value="PROTEIN_KINASE_ATP"/>
    <property type="match status" value="1"/>
</dbReference>
<evidence type="ECO:0000256" key="5">
    <source>
        <dbReference type="ARBA" id="ARBA00022840"/>
    </source>
</evidence>
<feature type="compositionally biased region" description="Polar residues" evidence="10">
    <location>
        <begin position="7"/>
        <end position="24"/>
    </location>
</feature>
<dbReference type="GO" id="GO:0005524">
    <property type="term" value="F:ATP binding"/>
    <property type="evidence" value="ECO:0007669"/>
    <property type="project" value="UniProtKB-UniRule"/>
</dbReference>
<dbReference type="SMART" id="SM00219">
    <property type="entry name" value="TyrKc"/>
    <property type="match status" value="1"/>
</dbReference>
<keyword evidence="2" id="KW-0808">Transferase</keyword>
<evidence type="ECO:0000256" key="6">
    <source>
        <dbReference type="ARBA" id="ARBA00023137"/>
    </source>
</evidence>
<keyword evidence="6" id="KW-0829">Tyrosine-protein kinase</keyword>
<dbReference type="GO" id="GO:0030424">
    <property type="term" value="C:axon"/>
    <property type="evidence" value="ECO:0007669"/>
    <property type="project" value="TreeGrafter"/>
</dbReference>
<dbReference type="GO" id="GO:0051897">
    <property type="term" value="P:positive regulation of phosphatidylinositol 3-kinase/protein kinase B signal transduction"/>
    <property type="evidence" value="ECO:0007669"/>
    <property type="project" value="TreeGrafter"/>
</dbReference>
<comment type="subcellular location">
    <subcellularLocation>
        <location evidence="1">Membrane</location>
        <topology evidence="1">Single-pass membrane protein</topology>
    </subcellularLocation>
</comment>
<feature type="domain" description="Protein kinase" evidence="12">
    <location>
        <begin position="223"/>
        <end position="499"/>
    </location>
</feature>
<dbReference type="PRINTS" id="PR00109">
    <property type="entry name" value="TYRKINASE"/>
</dbReference>
<dbReference type="GO" id="GO:0007169">
    <property type="term" value="P:cell surface receptor protein tyrosine kinase signaling pathway"/>
    <property type="evidence" value="ECO:0007669"/>
    <property type="project" value="InterPro"/>
</dbReference>
<dbReference type="GO" id="GO:0043121">
    <property type="term" value="F:neurotrophin binding"/>
    <property type="evidence" value="ECO:0007669"/>
    <property type="project" value="TreeGrafter"/>
</dbReference>
<dbReference type="AlphaFoldDB" id="A0AA36BX13"/>
<dbReference type="InterPro" id="IPR000719">
    <property type="entry name" value="Prot_kinase_dom"/>
</dbReference>
<dbReference type="PANTHER" id="PTHR24416">
    <property type="entry name" value="TYROSINE-PROTEIN KINASE RECEPTOR"/>
    <property type="match status" value="1"/>
</dbReference>
<keyword evidence="14" id="KW-1185">Reference proteome</keyword>
<dbReference type="InterPro" id="IPR017441">
    <property type="entry name" value="Protein_kinase_ATP_BS"/>
</dbReference>
<evidence type="ECO:0000256" key="11">
    <source>
        <dbReference type="SAM" id="Phobius"/>
    </source>
</evidence>